<keyword evidence="2" id="KW-1185">Reference proteome</keyword>
<evidence type="ECO:0008006" key="3">
    <source>
        <dbReference type="Google" id="ProtNLM"/>
    </source>
</evidence>
<dbReference type="InterPro" id="IPR008318">
    <property type="entry name" value="UCP030820"/>
</dbReference>
<dbReference type="Proteomes" id="UP000248259">
    <property type="component" value="Unassembled WGS sequence"/>
</dbReference>
<comment type="caution">
    <text evidence="1">The sequence shown here is derived from an EMBL/GenBank/DDBJ whole genome shotgun (WGS) entry which is preliminary data.</text>
</comment>
<dbReference type="EMBL" id="QKOE01000025">
    <property type="protein sequence ID" value="PZA14627.1"/>
    <property type="molecule type" value="Genomic_DNA"/>
</dbReference>
<organism evidence="1 2">
    <name type="scientific">Parazoarcus communis SWub3 = DSM 12120</name>
    <dbReference type="NCBI Taxonomy" id="1121029"/>
    <lineage>
        <taxon>Bacteria</taxon>
        <taxon>Pseudomonadati</taxon>
        <taxon>Pseudomonadota</taxon>
        <taxon>Betaproteobacteria</taxon>
        <taxon>Rhodocyclales</taxon>
        <taxon>Zoogloeaceae</taxon>
        <taxon>Parazoarcus</taxon>
    </lineage>
</organism>
<gene>
    <name evidence="1" type="ORF">DNK49_20710</name>
</gene>
<reference evidence="1 2" key="1">
    <citation type="submission" date="2018-06" db="EMBL/GenBank/DDBJ databases">
        <title>Azoarcus communis strain SWub3 genome.</title>
        <authorList>
            <person name="Zorraquino Salvo V."/>
            <person name="Toubiana D."/>
            <person name="Blumwald E."/>
        </authorList>
    </citation>
    <scope>NUCLEOTIDE SEQUENCE [LARGE SCALE GENOMIC DNA]</scope>
    <source>
        <strain evidence="1 2">SWub3</strain>
    </source>
</reference>
<dbReference type="Pfam" id="PF06073">
    <property type="entry name" value="DUF934"/>
    <property type="match status" value="1"/>
</dbReference>
<protein>
    <recommendedName>
        <fullName evidence="3">Oxidoreductase</fullName>
    </recommendedName>
</protein>
<evidence type="ECO:0000313" key="1">
    <source>
        <dbReference type="EMBL" id="PZA14627.1"/>
    </source>
</evidence>
<dbReference type="AlphaFoldDB" id="A0A323UQM5"/>
<dbReference type="PIRSF" id="PIRSF030820">
    <property type="entry name" value="UCP030820"/>
    <property type="match status" value="1"/>
</dbReference>
<dbReference type="RefSeq" id="WP_110529331.1">
    <property type="nucleotide sequence ID" value="NZ_QKOE01000025.1"/>
</dbReference>
<name>A0A323UQM5_9RHOO</name>
<sequence length="170" mass="19220">MKRLIKGGLVVPDEWERLSNEDLDAVVLQPDGPLQILPLAHYRQHAETLRVQHPRIGIWLGPDDEPEAIAPYLNDIRLIAIHFPVFTDGRGYSTARLLRSRFGFTGELRAVGDILRDQLYFLHRCGFDAFSLREDQDLLAALDAFGDYAWSPFSPSSPDTERGPVESTPH</sequence>
<evidence type="ECO:0000313" key="2">
    <source>
        <dbReference type="Proteomes" id="UP000248259"/>
    </source>
</evidence>
<proteinExistence type="predicted"/>
<accession>A0A323UQM5</accession>
<dbReference type="OrthoDB" id="9800421at2"/>